<gene>
    <name evidence="2" type="ORF">HHA03_18090</name>
    <name evidence="3" type="ORF">SAMN05421839_12611</name>
</gene>
<evidence type="ECO:0000313" key="5">
    <source>
        <dbReference type="Proteomes" id="UP000321547"/>
    </source>
</evidence>
<dbReference type="STRING" id="306540.SAMN05421839_12611"/>
<protein>
    <submittedName>
        <fullName evidence="2">Lipoprotein</fullName>
    </submittedName>
    <submittedName>
        <fullName evidence="3">Polymer-forming protein</fullName>
    </submittedName>
</protein>
<dbReference type="RefSeq" id="WP_089832700.1">
    <property type="nucleotide sequence ID" value="NZ_BJWI01000030.1"/>
</dbReference>
<evidence type="ECO:0000313" key="2">
    <source>
        <dbReference type="EMBL" id="GEM02277.1"/>
    </source>
</evidence>
<reference evidence="2 5" key="2">
    <citation type="submission" date="2019-07" db="EMBL/GenBank/DDBJ databases">
        <title>Whole genome shotgun sequence of Halolactibacillus halophilus NBRC 100868.</title>
        <authorList>
            <person name="Hosoyama A."/>
            <person name="Uohara A."/>
            <person name="Ohji S."/>
            <person name="Ichikawa N."/>
        </authorList>
    </citation>
    <scope>NUCLEOTIDE SEQUENCE [LARGE SCALE GENOMIC DNA]</scope>
    <source>
        <strain evidence="2 5">NBRC 100868</strain>
    </source>
</reference>
<dbReference type="Proteomes" id="UP000321547">
    <property type="component" value="Unassembled WGS sequence"/>
</dbReference>
<name>A0A1I5R2C7_9BACI</name>
<proteinExistence type="predicted"/>
<reference evidence="3 4" key="1">
    <citation type="submission" date="2016-10" db="EMBL/GenBank/DDBJ databases">
        <authorList>
            <person name="de Groot N.N."/>
        </authorList>
    </citation>
    <scope>NUCLEOTIDE SEQUENCE [LARGE SCALE GENOMIC DNA]</scope>
    <source>
        <strain evidence="3 4">DSM 17073</strain>
    </source>
</reference>
<organism evidence="3 4">
    <name type="scientific">Halolactibacillus halophilus</name>
    <dbReference type="NCBI Taxonomy" id="306540"/>
    <lineage>
        <taxon>Bacteria</taxon>
        <taxon>Bacillati</taxon>
        <taxon>Bacillota</taxon>
        <taxon>Bacilli</taxon>
        <taxon>Bacillales</taxon>
        <taxon>Bacillaceae</taxon>
        <taxon>Halolactibacillus</taxon>
    </lineage>
</organism>
<dbReference type="Proteomes" id="UP000242243">
    <property type="component" value="Unassembled WGS sequence"/>
</dbReference>
<evidence type="ECO:0000313" key="3">
    <source>
        <dbReference type="EMBL" id="SFP52704.1"/>
    </source>
</evidence>
<evidence type="ECO:0000256" key="1">
    <source>
        <dbReference type="SAM" id="SignalP"/>
    </source>
</evidence>
<keyword evidence="2" id="KW-0449">Lipoprotein</keyword>
<keyword evidence="5" id="KW-1185">Reference proteome</keyword>
<evidence type="ECO:0000313" key="4">
    <source>
        <dbReference type="Proteomes" id="UP000242243"/>
    </source>
</evidence>
<dbReference type="EMBL" id="BJWI01000030">
    <property type="protein sequence ID" value="GEM02277.1"/>
    <property type="molecule type" value="Genomic_DNA"/>
</dbReference>
<dbReference type="PROSITE" id="PS51257">
    <property type="entry name" value="PROKAR_LIPOPROTEIN"/>
    <property type="match status" value="1"/>
</dbReference>
<feature type="chain" id="PRO_5038376009" evidence="1">
    <location>
        <begin position="18"/>
        <end position="177"/>
    </location>
</feature>
<feature type="signal peptide" evidence="1">
    <location>
        <begin position="1"/>
        <end position="17"/>
    </location>
</feature>
<keyword evidence="1" id="KW-0732">Signal</keyword>
<dbReference type="EMBL" id="FOXC01000026">
    <property type="protein sequence ID" value="SFP52704.1"/>
    <property type="molecule type" value="Genomic_DNA"/>
</dbReference>
<sequence>MKFKLFLAMILSVVLLAACGSDDTSSDDATDEGADATTAASVADDGEALKETASENGTWIIIPTQDMTVDGELVVAGEFRDGGEEDGDIYRKIAAYTQDDEYNIIDQWTITTDRLVVQSENLRFQGGMLEGDVYVEADGFNLHESATVTGNVIFANADYEASAALDGTVEGEVSVEE</sequence>
<dbReference type="OrthoDB" id="2111555at2"/>
<accession>A0A1I5R2C7</accession>
<dbReference type="AlphaFoldDB" id="A0A1I5R2C7"/>